<evidence type="ECO:0000256" key="8">
    <source>
        <dbReference type="ARBA" id="ARBA00022737"/>
    </source>
</evidence>
<dbReference type="PANTHER" id="PTHR45631:SF68">
    <property type="entry name" value="REPEAT FAMILY PROTEIN, PUTATIVE, EXPRESSED-RELATED"/>
    <property type="match status" value="1"/>
</dbReference>
<dbReference type="AlphaFoldDB" id="A0ABD3H1S9"/>
<keyword evidence="9 17" id="KW-0547">Nucleotide-binding</keyword>
<protein>
    <recommendedName>
        <fullName evidence="2">non-specific serine/threonine protein kinase</fullName>
        <ecNumber evidence="2">2.7.11.1</ecNumber>
    </recommendedName>
</protein>
<evidence type="ECO:0000256" key="9">
    <source>
        <dbReference type="ARBA" id="ARBA00022741"/>
    </source>
</evidence>
<dbReference type="Gene3D" id="3.80.10.10">
    <property type="entry name" value="Ribonuclease Inhibitor"/>
    <property type="match status" value="2"/>
</dbReference>
<sequence length="1152" mass="127941">MIEVGGFISIDCGGPGGFDSVTKMTWLKDEGFLGSASQLANEGVAVPALVSLNDSTLSSRNNPDQLKTAMAFIPGRSSRSKICYNFTVNRTDVNSTSYLLRAMFPSSNLTANVKNQENVPLDIYGTRFYFTVDSTFISTIDLIPSESQTLELVVPTLDTSLYACLVPLEDRSSMPAISSLELRPLSQSLYPRASANGMSNTVDSTEVKTTYLMLVSRLNFGANASRPAVRYPQDRFDRLWYAPEIPEDRLTEFQSVTRLTKFAEGGGRASEGEDNGTPELVMNSAWEGLNMSSEVSFSFDIGRTRAFRPVPSFYMNMMFLDVDPGEDDTLKRLVDVNLEHTGPEFFSKSVWAVDALVQRNDTSRWFNYRQAFYGDVATFKITPSANSSLPSIVNAVEVLGEFDAVTERTDQYDVSSIKELTGSFADEVDTAGDPCLPVPWDWIVCNIEIPPRITQINLTSKGLTGELKFDERGGSLYRLTVLDVSNNSLHGSLPGSLPQIVTLRALNVEQNNLSGELPDFEVKSLKNLESISLRGNSFNGSLLTLIQALDDPVFSLDLSSNHFTGPIPAEIGQLKNLKSLDLSYNSLTGTLDKELVKLPVLKNLNLQSNALTGMVPDDIWSSDSKSMIVNLKGNRFTGLNLTTWATNVLANKSFNANQQQVSLDGNNIIDIILPSHVLFEQIYSSSSTSSTQQNPPSSTSFILVGGNPWCASLGSTNMSLVQRYLCRSSPNEDFLTPRYSQDSGGVSTRTLIIIGVISGTLLLSMACILLIFLWRMGRRMYELRQIQEELARDDVRPPFYKYDELKAATRDFSPEYELGKGAFGAVYKAVLSDGSVVAVKRLFPNEQNVADFLKEMVLISGIKHRNLVLLKGCCVRDKKRMLVYEYAENRNLAQALWGEDRPFDLTWEQRLNICVGIARGLSYLHEELQPKIIHRDIKPQNILLDKDWNAKIADFGLARPVVEDATQRATHVGGTLGYFSPEYATLGILSDKLDVYSYGVLVLEIISGRRCINLRSPVEEEVYLRTWAFRLYVENKLLDLAAKDLVTGSNREQVLSVLRTALLCLQEDPSKRPAMSQVVSMLTGSTQVAIDIVTELREQRFGVGYYSDLDDKSTITRSVNSPREREERALLNSASSPVPSQPSLQLSWTKPR</sequence>
<dbReference type="FunFam" id="1.10.510.10:FF:000590">
    <property type="entry name" value="PR5-like receptor kinase"/>
    <property type="match status" value="1"/>
</dbReference>
<proteinExistence type="predicted"/>
<evidence type="ECO:0000256" key="13">
    <source>
        <dbReference type="ARBA" id="ARBA00023136"/>
    </source>
</evidence>
<evidence type="ECO:0000256" key="2">
    <source>
        <dbReference type="ARBA" id="ARBA00012513"/>
    </source>
</evidence>
<dbReference type="PROSITE" id="PS00107">
    <property type="entry name" value="PROTEIN_KINASE_ATP"/>
    <property type="match status" value="1"/>
</dbReference>
<dbReference type="PROSITE" id="PS00108">
    <property type="entry name" value="PROTEIN_KINASE_ST"/>
    <property type="match status" value="1"/>
</dbReference>
<keyword evidence="8" id="KW-0677">Repeat</keyword>
<feature type="region of interest" description="Disordered" evidence="18">
    <location>
        <begin position="1116"/>
        <end position="1152"/>
    </location>
</feature>
<evidence type="ECO:0000313" key="22">
    <source>
        <dbReference type="Proteomes" id="UP001633002"/>
    </source>
</evidence>
<evidence type="ECO:0000256" key="3">
    <source>
        <dbReference type="ARBA" id="ARBA00022527"/>
    </source>
</evidence>
<name>A0ABD3H1S9_9MARC</name>
<comment type="subcellular location">
    <subcellularLocation>
        <location evidence="1">Membrane</location>
        <topology evidence="1">Single-pass type I membrane protein</topology>
    </subcellularLocation>
</comment>
<comment type="catalytic activity">
    <reaction evidence="15">
        <text>L-threonyl-[protein] + ATP = O-phospho-L-threonyl-[protein] + ADP + H(+)</text>
        <dbReference type="Rhea" id="RHEA:46608"/>
        <dbReference type="Rhea" id="RHEA-COMP:11060"/>
        <dbReference type="Rhea" id="RHEA-COMP:11605"/>
        <dbReference type="ChEBI" id="CHEBI:15378"/>
        <dbReference type="ChEBI" id="CHEBI:30013"/>
        <dbReference type="ChEBI" id="CHEBI:30616"/>
        <dbReference type="ChEBI" id="CHEBI:61977"/>
        <dbReference type="ChEBI" id="CHEBI:456216"/>
        <dbReference type="EC" id="2.7.11.1"/>
    </reaction>
</comment>
<dbReference type="GO" id="GO:0016020">
    <property type="term" value="C:membrane"/>
    <property type="evidence" value="ECO:0007669"/>
    <property type="project" value="UniProtKB-SubCell"/>
</dbReference>
<evidence type="ECO:0000256" key="10">
    <source>
        <dbReference type="ARBA" id="ARBA00022777"/>
    </source>
</evidence>
<dbReference type="InterPro" id="IPR008271">
    <property type="entry name" value="Ser/Thr_kinase_AS"/>
</dbReference>
<dbReference type="Pfam" id="PF00560">
    <property type="entry name" value="LRR_1"/>
    <property type="match status" value="1"/>
</dbReference>
<evidence type="ECO:0000259" key="20">
    <source>
        <dbReference type="PROSITE" id="PS50011"/>
    </source>
</evidence>
<dbReference type="Gene3D" id="3.30.200.20">
    <property type="entry name" value="Phosphorylase Kinase, domain 1"/>
    <property type="match status" value="1"/>
</dbReference>
<dbReference type="PANTHER" id="PTHR45631">
    <property type="entry name" value="OS07G0107800 PROTEIN-RELATED"/>
    <property type="match status" value="1"/>
</dbReference>
<dbReference type="Proteomes" id="UP001633002">
    <property type="component" value="Unassembled WGS sequence"/>
</dbReference>
<dbReference type="SMART" id="SM00220">
    <property type="entry name" value="S_TKc"/>
    <property type="match status" value="1"/>
</dbReference>
<evidence type="ECO:0000256" key="4">
    <source>
        <dbReference type="ARBA" id="ARBA00022614"/>
    </source>
</evidence>
<dbReference type="InterPro" id="IPR017441">
    <property type="entry name" value="Protein_kinase_ATP_BS"/>
</dbReference>
<dbReference type="InterPro" id="IPR024788">
    <property type="entry name" value="Malectin-like_Carb-bd_dom"/>
</dbReference>
<dbReference type="InterPro" id="IPR011009">
    <property type="entry name" value="Kinase-like_dom_sf"/>
</dbReference>
<dbReference type="InterPro" id="IPR032675">
    <property type="entry name" value="LRR_dom_sf"/>
</dbReference>
<keyword evidence="12 19" id="KW-1133">Transmembrane helix</keyword>
<evidence type="ECO:0000313" key="21">
    <source>
        <dbReference type="EMBL" id="KAL3684365.1"/>
    </source>
</evidence>
<comment type="catalytic activity">
    <reaction evidence="16">
        <text>L-seryl-[protein] + ATP = O-phospho-L-seryl-[protein] + ADP + H(+)</text>
        <dbReference type="Rhea" id="RHEA:17989"/>
        <dbReference type="Rhea" id="RHEA-COMP:9863"/>
        <dbReference type="Rhea" id="RHEA-COMP:11604"/>
        <dbReference type="ChEBI" id="CHEBI:15378"/>
        <dbReference type="ChEBI" id="CHEBI:29999"/>
        <dbReference type="ChEBI" id="CHEBI:30616"/>
        <dbReference type="ChEBI" id="CHEBI:83421"/>
        <dbReference type="ChEBI" id="CHEBI:456216"/>
        <dbReference type="EC" id="2.7.11.1"/>
    </reaction>
</comment>
<keyword evidence="22" id="KW-1185">Reference proteome</keyword>
<evidence type="ECO:0000256" key="7">
    <source>
        <dbReference type="ARBA" id="ARBA00022729"/>
    </source>
</evidence>
<keyword evidence="7" id="KW-0732">Signal</keyword>
<feature type="binding site" evidence="17">
    <location>
        <position position="840"/>
    </location>
    <ligand>
        <name>ATP</name>
        <dbReference type="ChEBI" id="CHEBI:30616"/>
    </ligand>
</feature>
<feature type="transmembrane region" description="Helical" evidence="19">
    <location>
        <begin position="751"/>
        <end position="774"/>
    </location>
</feature>
<evidence type="ECO:0000256" key="6">
    <source>
        <dbReference type="ARBA" id="ARBA00022692"/>
    </source>
</evidence>
<dbReference type="SUPFAM" id="SSF56112">
    <property type="entry name" value="Protein kinase-like (PK-like)"/>
    <property type="match status" value="1"/>
</dbReference>
<dbReference type="GO" id="GO:0005524">
    <property type="term" value="F:ATP binding"/>
    <property type="evidence" value="ECO:0007669"/>
    <property type="project" value="UniProtKB-UniRule"/>
</dbReference>
<dbReference type="InterPro" id="IPR000719">
    <property type="entry name" value="Prot_kinase_dom"/>
</dbReference>
<dbReference type="Pfam" id="PF13855">
    <property type="entry name" value="LRR_8"/>
    <property type="match status" value="1"/>
</dbReference>
<dbReference type="SUPFAM" id="SSF52058">
    <property type="entry name" value="L domain-like"/>
    <property type="match status" value="1"/>
</dbReference>
<dbReference type="FunFam" id="3.30.200.20:FF:000162">
    <property type="entry name" value="Adenine nucleotide alpha hydrolase-like domain kinase"/>
    <property type="match status" value="1"/>
</dbReference>
<dbReference type="PRINTS" id="PR00019">
    <property type="entry name" value="LEURICHRPT"/>
</dbReference>
<keyword evidence="13 19" id="KW-0472">Membrane</keyword>
<evidence type="ECO:0000256" key="5">
    <source>
        <dbReference type="ARBA" id="ARBA00022679"/>
    </source>
</evidence>
<evidence type="ECO:0000256" key="12">
    <source>
        <dbReference type="ARBA" id="ARBA00022989"/>
    </source>
</evidence>
<dbReference type="Gene3D" id="1.10.510.10">
    <property type="entry name" value="Transferase(Phosphotransferase) domain 1"/>
    <property type="match status" value="1"/>
</dbReference>
<dbReference type="InterPro" id="IPR001245">
    <property type="entry name" value="Ser-Thr/Tyr_kinase_cat_dom"/>
</dbReference>
<feature type="compositionally biased region" description="Low complexity" evidence="18">
    <location>
        <begin position="1133"/>
        <end position="1152"/>
    </location>
</feature>
<dbReference type="PROSITE" id="PS50011">
    <property type="entry name" value="PROTEIN_KINASE_DOM"/>
    <property type="match status" value="1"/>
</dbReference>
<dbReference type="EC" id="2.7.11.1" evidence="2"/>
<evidence type="ECO:0000256" key="17">
    <source>
        <dbReference type="PROSITE-ProRule" id="PRU10141"/>
    </source>
</evidence>
<keyword evidence="14" id="KW-0325">Glycoprotein</keyword>
<dbReference type="Pfam" id="PF07714">
    <property type="entry name" value="PK_Tyr_Ser-Thr"/>
    <property type="match status" value="1"/>
</dbReference>
<keyword evidence="6 19" id="KW-0812">Transmembrane</keyword>
<comment type="caution">
    <text evidence="21">The sequence shown here is derived from an EMBL/GenBank/DDBJ whole genome shotgun (WGS) entry which is preliminary data.</text>
</comment>
<keyword evidence="5" id="KW-0808">Transferase</keyword>
<dbReference type="FunFam" id="3.80.10.10:FF:000383">
    <property type="entry name" value="Leucine-rich repeat receptor protein kinase EMS1"/>
    <property type="match status" value="1"/>
</dbReference>
<evidence type="ECO:0000256" key="16">
    <source>
        <dbReference type="ARBA" id="ARBA00048679"/>
    </source>
</evidence>
<evidence type="ECO:0000256" key="14">
    <source>
        <dbReference type="ARBA" id="ARBA00023180"/>
    </source>
</evidence>
<dbReference type="GO" id="GO:0004674">
    <property type="term" value="F:protein serine/threonine kinase activity"/>
    <property type="evidence" value="ECO:0007669"/>
    <property type="project" value="UniProtKB-KW"/>
</dbReference>
<keyword evidence="10" id="KW-0418">Kinase</keyword>
<evidence type="ECO:0000256" key="11">
    <source>
        <dbReference type="ARBA" id="ARBA00022840"/>
    </source>
</evidence>
<evidence type="ECO:0000256" key="15">
    <source>
        <dbReference type="ARBA" id="ARBA00047899"/>
    </source>
</evidence>
<accession>A0ABD3H1S9</accession>
<dbReference type="EMBL" id="JBJQOH010000006">
    <property type="protein sequence ID" value="KAL3684365.1"/>
    <property type="molecule type" value="Genomic_DNA"/>
</dbReference>
<evidence type="ECO:0000256" key="18">
    <source>
        <dbReference type="SAM" id="MobiDB-lite"/>
    </source>
</evidence>
<dbReference type="CDD" id="cd14066">
    <property type="entry name" value="STKc_IRAK"/>
    <property type="match status" value="1"/>
</dbReference>
<keyword evidence="3" id="KW-0723">Serine/threonine-protein kinase</keyword>
<dbReference type="InterPro" id="IPR001611">
    <property type="entry name" value="Leu-rich_rpt"/>
</dbReference>
<keyword evidence="11 17" id="KW-0067">ATP-binding</keyword>
<reference evidence="21 22" key="1">
    <citation type="submission" date="2024-09" db="EMBL/GenBank/DDBJ databases">
        <title>Chromosome-scale assembly of Riccia sorocarpa.</title>
        <authorList>
            <person name="Paukszto L."/>
        </authorList>
    </citation>
    <scope>NUCLEOTIDE SEQUENCE [LARGE SCALE GENOMIC DNA]</scope>
    <source>
        <strain evidence="21">LP-2024</strain>
        <tissue evidence="21">Aerial parts of the thallus</tissue>
    </source>
</reference>
<gene>
    <name evidence="21" type="ORF">R1sor_002387</name>
</gene>
<evidence type="ECO:0000256" key="19">
    <source>
        <dbReference type="SAM" id="Phobius"/>
    </source>
</evidence>
<keyword evidence="4" id="KW-0433">Leucine-rich repeat</keyword>
<dbReference type="Pfam" id="PF12819">
    <property type="entry name" value="Malectin_like"/>
    <property type="match status" value="1"/>
</dbReference>
<organism evidence="21 22">
    <name type="scientific">Riccia sorocarpa</name>
    <dbReference type="NCBI Taxonomy" id="122646"/>
    <lineage>
        <taxon>Eukaryota</taxon>
        <taxon>Viridiplantae</taxon>
        <taxon>Streptophyta</taxon>
        <taxon>Embryophyta</taxon>
        <taxon>Marchantiophyta</taxon>
        <taxon>Marchantiopsida</taxon>
        <taxon>Marchantiidae</taxon>
        <taxon>Marchantiales</taxon>
        <taxon>Ricciaceae</taxon>
        <taxon>Riccia</taxon>
    </lineage>
</organism>
<evidence type="ECO:0000256" key="1">
    <source>
        <dbReference type="ARBA" id="ARBA00004479"/>
    </source>
</evidence>
<feature type="domain" description="Protein kinase" evidence="20">
    <location>
        <begin position="812"/>
        <end position="1090"/>
    </location>
</feature>